<dbReference type="AlphaFoldDB" id="A0A1Y6J168"/>
<evidence type="ECO:0000313" key="1">
    <source>
        <dbReference type="EMBL" id="MDW6005505.1"/>
    </source>
</evidence>
<accession>A0A1Y6J168</accession>
<dbReference type="EMBL" id="FXXI01000008">
    <property type="protein sequence ID" value="SMS02053.1"/>
    <property type="molecule type" value="Genomic_DNA"/>
</dbReference>
<dbReference type="OrthoDB" id="8596093at2"/>
<evidence type="ECO:0000313" key="2">
    <source>
        <dbReference type="EMBL" id="SMS02053.1"/>
    </source>
</evidence>
<evidence type="ECO:0000313" key="3">
    <source>
        <dbReference type="Proteomes" id="UP000196125"/>
    </source>
</evidence>
<organism evidence="2 3">
    <name type="scientific">Vibrio mangrovi</name>
    <dbReference type="NCBI Taxonomy" id="474394"/>
    <lineage>
        <taxon>Bacteria</taxon>
        <taxon>Pseudomonadati</taxon>
        <taxon>Pseudomonadota</taxon>
        <taxon>Gammaproteobacteria</taxon>
        <taxon>Vibrionales</taxon>
        <taxon>Vibrionaceae</taxon>
        <taxon>Vibrio</taxon>
    </lineage>
</organism>
<dbReference type="RefSeq" id="WP_087482081.1">
    <property type="nucleotide sequence ID" value="NZ_AP024884.1"/>
</dbReference>
<reference evidence="2 3" key="1">
    <citation type="submission" date="2017-05" db="EMBL/GenBank/DDBJ databases">
        <authorList>
            <person name="Song R."/>
            <person name="Chenine A.L."/>
            <person name="Ruprecht R.M."/>
        </authorList>
    </citation>
    <scope>NUCLEOTIDE SEQUENCE [LARGE SCALE GENOMIC DNA]</scope>
    <source>
        <strain evidence="2 3">CECT 7927</strain>
    </source>
</reference>
<reference evidence="1 4" key="2">
    <citation type="submission" date="2023-11" db="EMBL/GenBank/DDBJ databases">
        <title>Plant-associative lifestyle of Vibrio porteresiae and its evolutionary dynamics.</title>
        <authorList>
            <person name="Rameshkumar N."/>
            <person name="Kirti K."/>
        </authorList>
    </citation>
    <scope>NUCLEOTIDE SEQUENCE [LARGE SCALE GENOMIC DNA]</scope>
    <source>
        <strain evidence="1 4">MSSRF38</strain>
    </source>
</reference>
<dbReference type="EMBL" id="JAWRCO010000002">
    <property type="protein sequence ID" value="MDW6005505.1"/>
    <property type="molecule type" value="Genomic_DNA"/>
</dbReference>
<proteinExistence type="predicted"/>
<name>A0A1Y6J168_9VIBR</name>
<keyword evidence="4" id="KW-1185">Reference proteome</keyword>
<gene>
    <name evidence="1" type="ORF">SBX37_21775</name>
    <name evidence="2" type="ORF">VIM7927_03367</name>
</gene>
<evidence type="ECO:0000313" key="4">
    <source>
        <dbReference type="Proteomes" id="UP001283366"/>
    </source>
</evidence>
<dbReference type="Proteomes" id="UP001283366">
    <property type="component" value="Unassembled WGS sequence"/>
</dbReference>
<protein>
    <submittedName>
        <fullName evidence="2">Uncharacterized protein</fullName>
    </submittedName>
</protein>
<dbReference type="Proteomes" id="UP000196125">
    <property type="component" value="Unassembled WGS sequence"/>
</dbReference>
<sequence length="330" mass="37660">MSTFFTESQLIDVSYIDNNGWWCGNGVEHVAAGTTLGADCTPIVYVPSAGGKIARFNPESRTWSAEIDDMTSGTYYSETGEILTIGVPDGIYPEGAITATPPDYDKNSQAILYVDGVWKVYRNQIGSTYWDHEGNEHTIAELYFDLPEGCTLEQPPQANDECVVRLIDGQWQQVKDYRGRIAYAKDQTGGTDENYEITELGDVPETHTVSVPDLFDSWDYDSDSWTYDIEKERLYKAAVEKNWRDEQLRNVLDRIDQYEKDQNYEEAYRTSPLSETEYAGLLGYRKLLCDYPESEDFPFGERPELSYPEPAIEQPKPTVMRRVLNKITSR</sequence>